<dbReference type="InterPro" id="IPR013783">
    <property type="entry name" value="Ig-like_fold"/>
</dbReference>
<dbReference type="PROSITE" id="PS50853">
    <property type="entry name" value="FN3"/>
    <property type="match status" value="1"/>
</dbReference>
<reference evidence="2" key="1">
    <citation type="submission" date="2020-10" db="EMBL/GenBank/DDBJ databases">
        <authorList>
            <person name="Gilroy R."/>
        </authorList>
    </citation>
    <scope>NUCLEOTIDE SEQUENCE</scope>
    <source>
        <strain evidence="2">2889</strain>
    </source>
</reference>
<dbReference type="InterPro" id="IPR059177">
    <property type="entry name" value="GH29D-like_dom"/>
</dbReference>
<dbReference type="InterPro" id="IPR003961">
    <property type="entry name" value="FN3_dom"/>
</dbReference>
<dbReference type="EMBL" id="JADIMZ010000029">
    <property type="protein sequence ID" value="MBO8432108.1"/>
    <property type="molecule type" value="Genomic_DNA"/>
</dbReference>
<dbReference type="NCBIfam" id="TIGR04183">
    <property type="entry name" value="Por_Secre_tail"/>
    <property type="match status" value="1"/>
</dbReference>
<protein>
    <submittedName>
        <fullName evidence="2">T9SS type A sorting domain-containing protein</fullName>
    </submittedName>
</protein>
<comment type="caution">
    <text evidence="2">The sequence shown here is derived from an EMBL/GenBank/DDBJ whole genome shotgun (WGS) entry which is preliminary data.</text>
</comment>
<feature type="domain" description="Fibronectin type-III" evidence="1">
    <location>
        <begin position="302"/>
        <end position="390"/>
    </location>
</feature>
<dbReference type="Proteomes" id="UP000823612">
    <property type="component" value="Unassembled WGS sequence"/>
</dbReference>
<organism evidence="2 3">
    <name type="scientific">Candidatus Pullibacteroides excrementavium</name>
    <dbReference type="NCBI Taxonomy" id="2840905"/>
    <lineage>
        <taxon>Bacteria</taxon>
        <taxon>Pseudomonadati</taxon>
        <taxon>Bacteroidota</taxon>
        <taxon>Bacteroidia</taxon>
        <taxon>Bacteroidales</taxon>
        <taxon>Candidatus Pullibacteroides</taxon>
    </lineage>
</organism>
<evidence type="ECO:0000259" key="1">
    <source>
        <dbReference type="PROSITE" id="PS50853"/>
    </source>
</evidence>
<sequence>MTLNRTTIDFSTTPNNAVTETIMVTGANLTSDVTVTISGENADLFEADASTLTASEIMAEGGKELTITYTPTEAGIHTATLSLSSEDLTAPVTATLNGVATKEVANLAALYNDYENPNEAQVYKVTGDVVVTHKDSHQNRIWVQDAEQEAGKSIILFGCKDFGYSDLNVGDVLNGIEGTLDNYYGLLELKPTQTMTASSTGHAIYVDTVSIADLMVPNYQNALVCLKNVHFTTSGLFVNDKEYGLTDGTDTIPFWVNYFNVYSGESIPEGNLYVTGIIGYDYNEVKITARSMADMVPAPCPVPTNLFADGITATSATINFQSEVGSYALRYAASEEALADAELVTFNETSKEITGLTPETKYFFQVKAICTPETRESEWSAVQNFTTLAEATPAMTVLSPAANAKIDTAIRFAIRTQNFELGTDGHFMVSVRGEVKTSENNDSVMWFNLVSSKTPDTAIIRLVDMEGDTLESGDIKATRIFTIDLKDVATPSFEPAAGSYTDSVEVSIACATEGASLFYALGDAEYESYTKAILLKENATVRAMAVKAGMDTSYAEAEYTIRTAWIPSEDTVLFEPFDAFTAGNADDETNPADGNDIADSLDTYTLMPGWTGERVYQSLGTAKMGGSSKAGYIQLPALNLSKNAGSFAISFMAKAWNNDATSLNLVVNGDTTVVEGLDNNGNSQDNMKPYEFVFSNGTESTSIRFAAKQASKARFFLDDVCVYFVPEEPTLMVAETVNMEAILGDTTEESINVRGLYLTEDVKIACEGSNFYTDSASLSMASVMSTNGADFKVFYKGAATVDSTTLTLTSGELSQTIKVYARAIERTEVANLAALYDYYEDLDKEETFRVTGEIVVTHTDAFNTRIWAQDADMTDGASILIFRAEDYGFENIKAGDVIEGLTGTMEVYNNLLEFLPTETLTVSESGRALHVDTLSFAEIEANILDYQSALVCVEDVVFAAPDSVFATGTNYNLVQESDTLVFRTDYYNADYIETAMPTGNLNITGILTQYFENAQITARNLADIVSVPTANEARETIASRLYPNPTSGMFYLDIERDAQVDIFSANGALVESSKLTAGLHEMNLDHKGIYFIRISNGKAVTVKRVIVL</sequence>
<evidence type="ECO:0000313" key="3">
    <source>
        <dbReference type="Proteomes" id="UP000823612"/>
    </source>
</evidence>
<dbReference type="AlphaFoldDB" id="A0A9D9DR49"/>
<dbReference type="CDD" id="cd00063">
    <property type="entry name" value="FN3"/>
    <property type="match status" value="1"/>
</dbReference>
<dbReference type="InterPro" id="IPR026444">
    <property type="entry name" value="Secre_tail"/>
</dbReference>
<dbReference type="Pfam" id="PF18942">
    <property type="entry name" value="DUF5689"/>
    <property type="match status" value="2"/>
</dbReference>
<dbReference type="InterPro" id="IPR043744">
    <property type="entry name" value="DUF5689"/>
</dbReference>
<dbReference type="SUPFAM" id="SSF49265">
    <property type="entry name" value="Fibronectin type III"/>
    <property type="match status" value="1"/>
</dbReference>
<dbReference type="Gene3D" id="2.60.40.10">
    <property type="entry name" value="Immunoglobulins"/>
    <property type="match status" value="2"/>
</dbReference>
<reference evidence="2" key="2">
    <citation type="journal article" date="2021" name="PeerJ">
        <title>Extensive microbial diversity within the chicken gut microbiome revealed by metagenomics and culture.</title>
        <authorList>
            <person name="Gilroy R."/>
            <person name="Ravi A."/>
            <person name="Getino M."/>
            <person name="Pursley I."/>
            <person name="Horton D.L."/>
            <person name="Alikhan N.F."/>
            <person name="Baker D."/>
            <person name="Gharbi K."/>
            <person name="Hall N."/>
            <person name="Watson M."/>
            <person name="Adriaenssens E.M."/>
            <person name="Foster-Nyarko E."/>
            <person name="Jarju S."/>
            <person name="Secka A."/>
            <person name="Antonio M."/>
            <person name="Oren A."/>
            <person name="Chaudhuri R.R."/>
            <person name="La Ragione R."/>
            <person name="Hildebrand F."/>
            <person name="Pallen M.J."/>
        </authorList>
    </citation>
    <scope>NUCLEOTIDE SEQUENCE</scope>
    <source>
        <strain evidence="2">2889</strain>
    </source>
</reference>
<dbReference type="InterPro" id="IPR036116">
    <property type="entry name" value="FN3_sf"/>
</dbReference>
<accession>A0A9D9DR49</accession>
<dbReference type="Pfam" id="PF00041">
    <property type="entry name" value="fn3"/>
    <property type="match status" value="1"/>
</dbReference>
<dbReference type="Pfam" id="PF18962">
    <property type="entry name" value="Por_Secre_tail"/>
    <property type="match status" value="1"/>
</dbReference>
<dbReference type="Pfam" id="PF13290">
    <property type="entry name" value="CHB_HEX_C_1"/>
    <property type="match status" value="1"/>
</dbReference>
<proteinExistence type="predicted"/>
<gene>
    <name evidence="2" type="ORF">IAB08_02285</name>
</gene>
<name>A0A9D9DR49_9BACT</name>
<evidence type="ECO:0000313" key="2">
    <source>
        <dbReference type="EMBL" id="MBO8432108.1"/>
    </source>
</evidence>